<organism evidence="1 2">
    <name type="scientific">Sphagnum jensenii</name>
    <dbReference type="NCBI Taxonomy" id="128206"/>
    <lineage>
        <taxon>Eukaryota</taxon>
        <taxon>Viridiplantae</taxon>
        <taxon>Streptophyta</taxon>
        <taxon>Embryophyta</taxon>
        <taxon>Bryophyta</taxon>
        <taxon>Sphagnophytina</taxon>
        <taxon>Sphagnopsida</taxon>
        <taxon>Sphagnales</taxon>
        <taxon>Sphagnaceae</taxon>
        <taxon>Sphagnum</taxon>
    </lineage>
</organism>
<dbReference type="EMBL" id="CAXAQS010000347">
    <property type="protein sequence ID" value="CAK9251234.1"/>
    <property type="molecule type" value="Genomic_DNA"/>
</dbReference>
<accession>A0ABP0VA26</accession>
<gene>
    <name evidence="1" type="ORF">CSSPJE1EN1_LOCUS26612</name>
</gene>
<evidence type="ECO:0000313" key="2">
    <source>
        <dbReference type="Proteomes" id="UP001497444"/>
    </source>
</evidence>
<keyword evidence="2" id="KW-1185">Reference proteome</keyword>
<sequence length="128" mass="14361">MTCNELIKDHMAEMAGKSVGNNNYGHSHNMALCQSVTTVPRTYFEKSKMEQAIVMMIRGCANYADAHFSLYEQPLGECAILGDYWLDMMKSIRRMLNGEIGRLYAGAVDTLLCDLAVNVGFTKEQFYG</sequence>
<name>A0ABP0VA26_9BRYO</name>
<protein>
    <submittedName>
        <fullName evidence="1">Uncharacterized protein</fullName>
    </submittedName>
</protein>
<comment type="caution">
    <text evidence="1">The sequence shown here is derived from an EMBL/GenBank/DDBJ whole genome shotgun (WGS) entry which is preliminary data.</text>
</comment>
<reference evidence="1" key="1">
    <citation type="submission" date="2024-02" db="EMBL/GenBank/DDBJ databases">
        <authorList>
            <consortium name="ELIXIR-Norway"/>
            <consortium name="Elixir Norway"/>
        </authorList>
    </citation>
    <scope>NUCLEOTIDE SEQUENCE</scope>
</reference>
<dbReference type="Proteomes" id="UP001497444">
    <property type="component" value="Unassembled WGS sequence"/>
</dbReference>
<evidence type="ECO:0000313" key="1">
    <source>
        <dbReference type="EMBL" id="CAK9251234.1"/>
    </source>
</evidence>
<proteinExistence type="predicted"/>